<name>A0ABV2A923_9GAMM</name>
<comment type="cofactor">
    <cofactor evidence="1 6">
        <name>FAD</name>
        <dbReference type="ChEBI" id="CHEBI:57692"/>
    </cofactor>
</comment>
<evidence type="ECO:0000256" key="6">
    <source>
        <dbReference type="RuleBase" id="RU362125"/>
    </source>
</evidence>
<dbReference type="InterPro" id="IPR009100">
    <property type="entry name" value="AcylCoA_DH/oxidase_NM_dom_sf"/>
</dbReference>
<feature type="domain" description="Acyl-CoA oxidase/dehydrogenase middle" evidence="8">
    <location>
        <begin position="122"/>
        <end position="201"/>
    </location>
</feature>
<dbReference type="InterPro" id="IPR013786">
    <property type="entry name" value="AcylCoA_DH/ox_N"/>
</dbReference>
<organism evidence="10 11">
    <name type="scientific">Sinimarinibacterium thermocellulolyticum</name>
    <dbReference type="NCBI Taxonomy" id="3170016"/>
    <lineage>
        <taxon>Bacteria</taxon>
        <taxon>Pseudomonadati</taxon>
        <taxon>Pseudomonadota</taxon>
        <taxon>Gammaproteobacteria</taxon>
        <taxon>Nevskiales</taxon>
        <taxon>Nevskiaceae</taxon>
        <taxon>Sinimarinibacterium</taxon>
    </lineage>
</organism>
<dbReference type="Gene3D" id="2.40.110.10">
    <property type="entry name" value="Butyryl-CoA Dehydrogenase, subunit A, domain 2"/>
    <property type="match status" value="1"/>
</dbReference>
<dbReference type="InterPro" id="IPR009075">
    <property type="entry name" value="AcylCo_DH/oxidase_C"/>
</dbReference>
<accession>A0ABV2A923</accession>
<evidence type="ECO:0000256" key="2">
    <source>
        <dbReference type="ARBA" id="ARBA00009347"/>
    </source>
</evidence>
<evidence type="ECO:0000313" key="11">
    <source>
        <dbReference type="Proteomes" id="UP001465331"/>
    </source>
</evidence>
<dbReference type="PANTHER" id="PTHR43884:SF20">
    <property type="entry name" value="ACYL-COA DEHYDROGENASE FADE28"/>
    <property type="match status" value="1"/>
</dbReference>
<evidence type="ECO:0000259" key="7">
    <source>
        <dbReference type="Pfam" id="PF00441"/>
    </source>
</evidence>
<reference evidence="10 11" key="1">
    <citation type="submission" date="2024-06" db="EMBL/GenBank/DDBJ databases">
        <authorList>
            <person name="Li Z."/>
            <person name="Jiang Y."/>
        </authorList>
    </citation>
    <scope>NUCLEOTIDE SEQUENCE [LARGE SCALE GENOMIC DNA]</scope>
    <source>
        <strain evidence="10 11">HSW-8</strain>
    </source>
</reference>
<evidence type="ECO:0000313" key="10">
    <source>
        <dbReference type="EMBL" id="MES0873311.1"/>
    </source>
</evidence>
<evidence type="ECO:0000256" key="3">
    <source>
        <dbReference type="ARBA" id="ARBA00022630"/>
    </source>
</evidence>
<dbReference type="SUPFAM" id="SSF56645">
    <property type="entry name" value="Acyl-CoA dehydrogenase NM domain-like"/>
    <property type="match status" value="1"/>
</dbReference>
<protein>
    <submittedName>
        <fullName evidence="10">Acyl-CoA dehydrogenase family protein</fullName>
    </submittedName>
</protein>
<keyword evidence="3 6" id="KW-0285">Flavoprotein</keyword>
<evidence type="ECO:0000256" key="1">
    <source>
        <dbReference type="ARBA" id="ARBA00001974"/>
    </source>
</evidence>
<dbReference type="InterPro" id="IPR037069">
    <property type="entry name" value="AcylCoA_DH/ox_N_sf"/>
</dbReference>
<comment type="caution">
    <text evidence="10">The sequence shown here is derived from an EMBL/GenBank/DDBJ whole genome shotgun (WGS) entry which is preliminary data.</text>
</comment>
<sequence length="374" mass="40367">MDFSLTSEQLMLRDSASRYLEESYDFAQYHRSLAAEGHCDASVWQQFAEFGWLGIGVPEALGGLGGDAIDAVIVNEALGAALVVEPYLSGALLPARLLLQLRSADLQREWLEALVAGKQQMALAYAERDGRGDPGYCAVTARPAGDGYTLTGSKQCAFNAPNASHLIVSADRAPPAGQVSLFVVPVNAPGLTLESYPVMGGGVAANVRFDEVRVAPECEIEGGSDALEAGIDFAILADSAAALGAMEAVFRKTLDYVRTRKQFGAPLASYQVLQHRLAEMYLELEQSRSLILLAAMRTAAGTADERKLAVSSAKVYVGDASRLISQQAVQLHGGIGVTEELDVGHYFRRLTAYRLRHGDREFHLTRAMRYEPLN</sequence>
<evidence type="ECO:0000259" key="9">
    <source>
        <dbReference type="Pfam" id="PF02771"/>
    </source>
</evidence>
<dbReference type="Pfam" id="PF00441">
    <property type="entry name" value="Acyl-CoA_dh_1"/>
    <property type="match status" value="1"/>
</dbReference>
<dbReference type="Pfam" id="PF02770">
    <property type="entry name" value="Acyl-CoA_dh_M"/>
    <property type="match status" value="1"/>
</dbReference>
<comment type="similarity">
    <text evidence="2 6">Belongs to the acyl-CoA dehydrogenase family.</text>
</comment>
<keyword evidence="4 6" id="KW-0274">FAD</keyword>
<proteinExistence type="inferred from homology"/>
<feature type="domain" description="Acyl-CoA dehydrogenase/oxidase N-terminal" evidence="9">
    <location>
        <begin position="6"/>
        <end position="118"/>
    </location>
</feature>
<dbReference type="SUPFAM" id="SSF47203">
    <property type="entry name" value="Acyl-CoA dehydrogenase C-terminal domain-like"/>
    <property type="match status" value="1"/>
</dbReference>
<dbReference type="InterPro" id="IPR046373">
    <property type="entry name" value="Acyl-CoA_Oxase/DH_mid-dom_sf"/>
</dbReference>
<keyword evidence="11" id="KW-1185">Reference proteome</keyword>
<dbReference type="RefSeq" id="WP_352887876.1">
    <property type="nucleotide sequence ID" value="NZ_JBEPIJ010000004.1"/>
</dbReference>
<gene>
    <name evidence="10" type="ORF">ABSH63_04690</name>
</gene>
<dbReference type="CDD" id="cd00567">
    <property type="entry name" value="ACAD"/>
    <property type="match status" value="1"/>
</dbReference>
<dbReference type="Gene3D" id="1.10.540.10">
    <property type="entry name" value="Acyl-CoA dehydrogenase/oxidase, N-terminal domain"/>
    <property type="match status" value="1"/>
</dbReference>
<dbReference type="InterPro" id="IPR036250">
    <property type="entry name" value="AcylCo_DH-like_C"/>
</dbReference>
<dbReference type="InterPro" id="IPR006091">
    <property type="entry name" value="Acyl-CoA_Oxase/DH_mid-dom"/>
</dbReference>
<evidence type="ECO:0000259" key="8">
    <source>
        <dbReference type="Pfam" id="PF02770"/>
    </source>
</evidence>
<dbReference type="Proteomes" id="UP001465331">
    <property type="component" value="Unassembled WGS sequence"/>
</dbReference>
<dbReference type="Gene3D" id="1.20.140.10">
    <property type="entry name" value="Butyryl-CoA Dehydrogenase, subunit A, domain 3"/>
    <property type="match status" value="1"/>
</dbReference>
<evidence type="ECO:0000256" key="5">
    <source>
        <dbReference type="ARBA" id="ARBA00023002"/>
    </source>
</evidence>
<feature type="domain" description="Acyl-CoA dehydrogenase/oxidase C-terminal" evidence="7">
    <location>
        <begin position="239"/>
        <end position="366"/>
    </location>
</feature>
<keyword evidence="5 6" id="KW-0560">Oxidoreductase</keyword>
<dbReference type="EMBL" id="JBEPIJ010000004">
    <property type="protein sequence ID" value="MES0873311.1"/>
    <property type="molecule type" value="Genomic_DNA"/>
</dbReference>
<dbReference type="Pfam" id="PF02771">
    <property type="entry name" value="Acyl-CoA_dh_N"/>
    <property type="match status" value="1"/>
</dbReference>
<dbReference type="PANTHER" id="PTHR43884">
    <property type="entry name" value="ACYL-COA DEHYDROGENASE"/>
    <property type="match status" value="1"/>
</dbReference>
<evidence type="ECO:0000256" key="4">
    <source>
        <dbReference type="ARBA" id="ARBA00022827"/>
    </source>
</evidence>